<comment type="caution">
    <text evidence="1">The sequence shown here is derived from an EMBL/GenBank/DDBJ whole genome shotgun (WGS) entry which is preliminary data.</text>
</comment>
<evidence type="ECO:0000313" key="2">
    <source>
        <dbReference type="Proteomes" id="UP000615003"/>
    </source>
</evidence>
<gene>
    <name evidence="1" type="ORF">PCARR_a0598</name>
</gene>
<sequence length="41" mass="4705">MPLDRTTGKSMLLSKSFKWQNEHSIVDIFKIKEKVGKVING</sequence>
<keyword evidence="2" id="KW-1185">Reference proteome</keyword>
<evidence type="ECO:0000313" key="1">
    <source>
        <dbReference type="EMBL" id="MBE0382298.1"/>
    </source>
</evidence>
<reference evidence="1 2" key="1">
    <citation type="submission" date="2015-06" db="EMBL/GenBank/DDBJ databases">
        <title>Genome sequence of Pseudoalteromonas carrageenovora.</title>
        <authorList>
            <person name="Xie B.-B."/>
            <person name="Rong J.-C."/>
            <person name="Qin Q.-L."/>
            <person name="Zhang Y.-Z."/>
        </authorList>
    </citation>
    <scope>NUCLEOTIDE SEQUENCE [LARGE SCALE GENOMIC DNA]</scope>
    <source>
        <strain evidence="1 2">IAM 12662</strain>
    </source>
</reference>
<protein>
    <submittedName>
        <fullName evidence="1">Uncharacterized protein</fullName>
    </submittedName>
</protein>
<dbReference type="EMBL" id="AQGW01000018">
    <property type="protein sequence ID" value="MBE0382298.1"/>
    <property type="molecule type" value="Genomic_DNA"/>
</dbReference>
<organism evidence="1 2">
    <name type="scientific">Pseudoalteromonas carrageenovora IAM 12662</name>
    <dbReference type="NCBI Taxonomy" id="1314868"/>
    <lineage>
        <taxon>Bacteria</taxon>
        <taxon>Pseudomonadati</taxon>
        <taxon>Pseudomonadota</taxon>
        <taxon>Gammaproteobacteria</taxon>
        <taxon>Alteromonadales</taxon>
        <taxon>Pseudoalteromonadaceae</taxon>
        <taxon>Pseudoalteromonas</taxon>
    </lineage>
</organism>
<dbReference type="Proteomes" id="UP000615003">
    <property type="component" value="Unassembled WGS sequence"/>
</dbReference>
<accession>A0ABR9EP27</accession>
<name>A0ABR9EP27_PSEVC</name>
<proteinExistence type="predicted"/>